<name>A0AAV4V7B5_9ARAC</name>
<keyword evidence="2" id="KW-1185">Reference proteome</keyword>
<gene>
    <name evidence="1" type="ORF">CDAR_551411</name>
</gene>
<reference evidence="1 2" key="1">
    <citation type="submission" date="2021-06" db="EMBL/GenBank/DDBJ databases">
        <title>Caerostris darwini draft genome.</title>
        <authorList>
            <person name="Kono N."/>
            <person name="Arakawa K."/>
        </authorList>
    </citation>
    <scope>NUCLEOTIDE SEQUENCE [LARGE SCALE GENOMIC DNA]</scope>
</reference>
<accession>A0AAV4V7B5</accession>
<comment type="caution">
    <text evidence="1">The sequence shown here is derived from an EMBL/GenBank/DDBJ whole genome shotgun (WGS) entry which is preliminary data.</text>
</comment>
<dbReference type="AlphaFoldDB" id="A0AAV4V7B5"/>
<proteinExistence type="predicted"/>
<protein>
    <submittedName>
        <fullName evidence="1">Uncharacterized protein</fullName>
    </submittedName>
</protein>
<sequence>MPSRDPSSRLPPDTHYPLNAQFISTRVPNKESDFAKIKMANFHPFSTRKGASQQKRGNLLWSLPISGPRPPIVPAGSPSVTQSDAIKRSLFVSPAFLQ</sequence>
<dbReference type="EMBL" id="BPLQ01012459">
    <property type="protein sequence ID" value="GIY65613.1"/>
    <property type="molecule type" value="Genomic_DNA"/>
</dbReference>
<evidence type="ECO:0000313" key="2">
    <source>
        <dbReference type="Proteomes" id="UP001054837"/>
    </source>
</evidence>
<organism evidence="1 2">
    <name type="scientific">Caerostris darwini</name>
    <dbReference type="NCBI Taxonomy" id="1538125"/>
    <lineage>
        <taxon>Eukaryota</taxon>
        <taxon>Metazoa</taxon>
        <taxon>Ecdysozoa</taxon>
        <taxon>Arthropoda</taxon>
        <taxon>Chelicerata</taxon>
        <taxon>Arachnida</taxon>
        <taxon>Araneae</taxon>
        <taxon>Araneomorphae</taxon>
        <taxon>Entelegynae</taxon>
        <taxon>Araneoidea</taxon>
        <taxon>Araneidae</taxon>
        <taxon>Caerostris</taxon>
    </lineage>
</organism>
<dbReference type="Proteomes" id="UP001054837">
    <property type="component" value="Unassembled WGS sequence"/>
</dbReference>
<evidence type="ECO:0000313" key="1">
    <source>
        <dbReference type="EMBL" id="GIY65613.1"/>
    </source>
</evidence>